<sequence length="339" mass="35745">MRLKGNFVYVLASFAAAFSIGYALQSGEGNNAIFASSDFNKMNIGADVSLVDPETVQHTSAPADASLGLPFAPEATRAHLLLKSYPVNASARMRDTLASNPVKNAPTYSAYGVPCSTKLEALAGPAAMIEVKLSASCAPSEMFVLRQGELAVSGVTSTVGLAEISLPAMSKDPTISVTFAGGQSAVTTLHVSDFDDFERVALQWKGRTGLEIHALEFGADYGQAGHVWKNSPRKVAYATGALGGFMTRVGEGDGPDSMHAEVYSFPSGAIRRNGAVRLSVEAEITSFNCGRKILAKVMQPKSTTGVEVVDLGLTMPDCDAMGDFLVLNNLLRDLKIALN</sequence>
<evidence type="ECO:0000313" key="3">
    <source>
        <dbReference type="Proteomes" id="UP000070371"/>
    </source>
</evidence>
<dbReference type="Proteomes" id="UP000070371">
    <property type="component" value="Chromosome"/>
</dbReference>
<evidence type="ECO:0000256" key="1">
    <source>
        <dbReference type="SAM" id="SignalP"/>
    </source>
</evidence>
<feature type="signal peptide" evidence="1">
    <location>
        <begin position="1"/>
        <end position="25"/>
    </location>
</feature>
<dbReference type="STRING" id="1579316.RC74_06100"/>
<proteinExistence type="predicted"/>
<accession>A0A126UXW6</accession>
<keyword evidence="3" id="KW-1185">Reference proteome</keyword>
<gene>
    <name evidence="2" type="ORF">RC74_06100</name>
</gene>
<evidence type="ECO:0008006" key="4">
    <source>
        <dbReference type="Google" id="ProtNLM"/>
    </source>
</evidence>
<feature type="chain" id="PRO_5007443537" description="Translocase" evidence="1">
    <location>
        <begin position="26"/>
        <end position="339"/>
    </location>
</feature>
<dbReference type="AlphaFoldDB" id="A0A126UXW6"/>
<reference evidence="2 3" key="1">
    <citation type="submission" date="2016-02" db="EMBL/GenBank/DDBJ databases">
        <title>Complete genome sequence of Halocynthiibacter arcticus PAMC 20958t from arctic marine sediment.</title>
        <authorList>
            <person name="Lee Y.M."/>
            <person name="Baek K."/>
            <person name="Lee H.K."/>
            <person name="Shin S.C."/>
        </authorList>
    </citation>
    <scope>NUCLEOTIDE SEQUENCE [LARGE SCALE GENOMIC DNA]</scope>
    <source>
        <strain evidence="2">PAMC 20958</strain>
    </source>
</reference>
<name>A0A126UXW6_9RHOB</name>
<dbReference type="KEGG" id="hat:RC74_06100"/>
<protein>
    <recommendedName>
        <fullName evidence="4">Translocase</fullName>
    </recommendedName>
</protein>
<dbReference type="OrthoDB" id="7956241at2"/>
<dbReference type="EMBL" id="CP014327">
    <property type="protein sequence ID" value="AML50908.1"/>
    <property type="molecule type" value="Genomic_DNA"/>
</dbReference>
<organism evidence="2 3">
    <name type="scientific">Falsihalocynthiibacter arcticus</name>
    <dbReference type="NCBI Taxonomy" id="1579316"/>
    <lineage>
        <taxon>Bacteria</taxon>
        <taxon>Pseudomonadati</taxon>
        <taxon>Pseudomonadota</taxon>
        <taxon>Alphaproteobacteria</taxon>
        <taxon>Rhodobacterales</taxon>
        <taxon>Roseobacteraceae</taxon>
        <taxon>Falsihalocynthiibacter</taxon>
    </lineage>
</organism>
<evidence type="ECO:0000313" key="2">
    <source>
        <dbReference type="EMBL" id="AML50908.1"/>
    </source>
</evidence>
<dbReference type="RefSeq" id="WP_052274899.1">
    <property type="nucleotide sequence ID" value="NZ_CP014327.1"/>
</dbReference>
<keyword evidence="1" id="KW-0732">Signal</keyword>